<dbReference type="PANTHER" id="PTHR47354:SF5">
    <property type="entry name" value="PROTEIN RFBI"/>
    <property type="match status" value="1"/>
</dbReference>
<dbReference type="Pfam" id="PF00175">
    <property type="entry name" value="NAD_binding_1"/>
    <property type="match status" value="1"/>
</dbReference>
<gene>
    <name evidence="3" type="ORF">GCM10008170_06280</name>
    <name evidence="4" type="ORF">JOD31_001776</name>
</gene>
<dbReference type="PROSITE" id="PS51384">
    <property type="entry name" value="FAD_FR"/>
    <property type="match status" value="1"/>
</dbReference>
<feature type="domain" description="FAD-binding FR-type" evidence="2">
    <location>
        <begin position="10"/>
        <end position="112"/>
    </location>
</feature>
<dbReference type="InterPro" id="IPR017927">
    <property type="entry name" value="FAD-bd_FR_type"/>
</dbReference>
<keyword evidence="5" id="KW-1185">Reference proteome</keyword>
<evidence type="ECO:0000313" key="6">
    <source>
        <dbReference type="Proteomes" id="UP001143400"/>
    </source>
</evidence>
<comment type="caution">
    <text evidence="3">The sequence shown here is derived from an EMBL/GenBank/DDBJ whole genome shotgun (WGS) entry which is preliminary data.</text>
</comment>
<dbReference type="EMBL" id="JAFBCY010000002">
    <property type="protein sequence ID" value="MBM7851551.1"/>
    <property type="molecule type" value="Genomic_DNA"/>
</dbReference>
<dbReference type="EMBL" id="BSFF01000001">
    <property type="protein sequence ID" value="GLK54609.1"/>
    <property type="molecule type" value="Genomic_DNA"/>
</dbReference>
<dbReference type="Proteomes" id="UP001143400">
    <property type="component" value="Unassembled WGS sequence"/>
</dbReference>
<evidence type="ECO:0000256" key="1">
    <source>
        <dbReference type="ARBA" id="ARBA00034078"/>
    </source>
</evidence>
<name>A0A9W6ISM1_9HYPH</name>
<dbReference type="PRINTS" id="PR00371">
    <property type="entry name" value="FPNCR"/>
</dbReference>
<dbReference type="InterPro" id="IPR001433">
    <property type="entry name" value="OxRdtase_FAD/NAD-bd"/>
</dbReference>
<dbReference type="Proteomes" id="UP000758856">
    <property type="component" value="Unassembled WGS sequence"/>
</dbReference>
<evidence type="ECO:0000259" key="2">
    <source>
        <dbReference type="PROSITE" id="PS51384"/>
    </source>
</evidence>
<evidence type="ECO:0000313" key="3">
    <source>
        <dbReference type="EMBL" id="GLK54609.1"/>
    </source>
</evidence>
<comment type="cofactor">
    <cofactor evidence="1">
        <name>[2Fe-2S] cluster</name>
        <dbReference type="ChEBI" id="CHEBI:190135"/>
    </cofactor>
</comment>
<dbReference type="Gene3D" id="2.40.30.10">
    <property type="entry name" value="Translation factors"/>
    <property type="match status" value="1"/>
</dbReference>
<dbReference type="Gene3D" id="3.40.50.80">
    <property type="entry name" value="Nucleotide-binding domain of ferredoxin-NADP reductase (FNR) module"/>
    <property type="match status" value="1"/>
</dbReference>
<dbReference type="InterPro" id="IPR039261">
    <property type="entry name" value="FNR_nucleotide-bd"/>
</dbReference>
<reference evidence="4 5" key="2">
    <citation type="submission" date="2021-01" db="EMBL/GenBank/DDBJ databases">
        <title>Genomic Encyclopedia of Type Strains, Phase IV (KMG-IV): sequencing the most valuable type-strain genomes for metagenomic binning, comparative biology and taxonomic classification.</title>
        <authorList>
            <person name="Goeker M."/>
        </authorList>
    </citation>
    <scope>NUCLEOTIDE SEQUENCE [LARGE SCALE GENOMIC DNA]</scope>
    <source>
        <strain evidence="4 5">DSM 6130</strain>
    </source>
</reference>
<dbReference type="InterPro" id="IPR001709">
    <property type="entry name" value="Flavoprot_Pyr_Nucl_cyt_Rdtase"/>
</dbReference>
<reference evidence="3" key="3">
    <citation type="submission" date="2023-01" db="EMBL/GenBank/DDBJ databases">
        <authorList>
            <person name="Sun Q."/>
            <person name="Evtushenko L."/>
        </authorList>
    </citation>
    <scope>NUCLEOTIDE SEQUENCE</scope>
    <source>
        <strain evidence="3">VKM B-1606</strain>
    </source>
</reference>
<organism evidence="3 6">
    <name type="scientific">Methylopila capsulata</name>
    <dbReference type="NCBI Taxonomy" id="61654"/>
    <lineage>
        <taxon>Bacteria</taxon>
        <taxon>Pseudomonadati</taxon>
        <taxon>Pseudomonadota</taxon>
        <taxon>Alphaproteobacteria</taxon>
        <taxon>Hyphomicrobiales</taxon>
        <taxon>Methylopilaceae</taxon>
        <taxon>Methylopila</taxon>
    </lineage>
</organism>
<accession>A0A9W6ISM1</accession>
<evidence type="ECO:0000313" key="5">
    <source>
        <dbReference type="Proteomes" id="UP000758856"/>
    </source>
</evidence>
<dbReference type="PRINTS" id="PR00410">
    <property type="entry name" value="PHEHYDRXLASE"/>
</dbReference>
<evidence type="ECO:0000313" key="4">
    <source>
        <dbReference type="EMBL" id="MBM7851551.1"/>
    </source>
</evidence>
<dbReference type="RefSeq" id="WP_204949971.1">
    <property type="nucleotide sequence ID" value="NZ_BSFF01000001.1"/>
</dbReference>
<proteinExistence type="predicted"/>
<protein>
    <submittedName>
        <fullName evidence="4">Ferredoxin-NADP reductase</fullName>
    </submittedName>
    <submittedName>
        <fullName evidence="3">Oxidoreductase</fullName>
    </submittedName>
</protein>
<dbReference type="SUPFAM" id="SSF52343">
    <property type="entry name" value="Ferredoxin reductase-like, C-terminal NADP-linked domain"/>
    <property type="match status" value="1"/>
</dbReference>
<sequence>MSLPDAAKVSGWRSAAIVEAAPLTPRVKRIVLGLDPPLRFRAGQHVDLRLTAPDGYQARRSYSIASAPETPDRLELAIEKLEDGEVSPFFHEVAEVGDAIDLRGPIGGHFVWSVEDGGPLLLIGAGSGVAPLMSMVRHRAARRDRTPTALLLGARTAADAPYREELLALAAADASLGIIFLLSRQTPQGPFDRAGRVDAQSVRAATEGWPGPARHVFVCGSNPFVNAAAEAALAGGAASASIRTERYGG</sequence>
<dbReference type="InterPro" id="IPR017938">
    <property type="entry name" value="Riboflavin_synthase-like_b-brl"/>
</dbReference>
<dbReference type="SUPFAM" id="SSF63380">
    <property type="entry name" value="Riboflavin synthase domain-like"/>
    <property type="match status" value="1"/>
</dbReference>
<reference evidence="3" key="1">
    <citation type="journal article" date="2014" name="Int. J. Syst. Evol. Microbiol.">
        <title>Complete genome sequence of Corynebacterium casei LMG S-19264T (=DSM 44701T), isolated from a smear-ripened cheese.</title>
        <authorList>
            <consortium name="US DOE Joint Genome Institute (JGI-PGF)"/>
            <person name="Walter F."/>
            <person name="Albersmeier A."/>
            <person name="Kalinowski J."/>
            <person name="Ruckert C."/>
        </authorList>
    </citation>
    <scope>NUCLEOTIDE SEQUENCE</scope>
    <source>
        <strain evidence="3">VKM B-1606</strain>
    </source>
</reference>
<dbReference type="GO" id="GO:0016491">
    <property type="term" value="F:oxidoreductase activity"/>
    <property type="evidence" value="ECO:0007669"/>
    <property type="project" value="InterPro"/>
</dbReference>
<dbReference type="Pfam" id="PF00970">
    <property type="entry name" value="FAD_binding_6"/>
    <property type="match status" value="1"/>
</dbReference>
<dbReference type="PANTHER" id="PTHR47354">
    <property type="entry name" value="NADH OXIDOREDUCTASE HCR"/>
    <property type="match status" value="1"/>
</dbReference>
<dbReference type="InterPro" id="IPR008333">
    <property type="entry name" value="Cbr1-like_FAD-bd_dom"/>
</dbReference>
<dbReference type="AlphaFoldDB" id="A0A9W6ISM1"/>
<dbReference type="InterPro" id="IPR050415">
    <property type="entry name" value="MRET"/>
</dbReference>